<protein>
    <submittedName>
        <fullName evidence="2">Uncharacterized protein</fullName>
    </submittedName>
</protein>
<accession>A0A3P6DRU0</accession>
<evidence type="ECO:0000256" key="1">
    <source>
        <dbReference type="SAM" id="MobiDB-lite"/>
    </source>
</evidence>
<proteinExistence type="predicted"/>
<sequence length="88" mass="9669">LEKAQHGLAHSYSRSKVTPNGTREDTMVIQTYVIGEIVFFLLPCNWFPPPSTQPIQTFLLCPLLSSSHEAATTSVHAGMNQTHCSNLA</sequence>
<evidence type="ECO:0000313" key="2">
    <source>
        <dbReference type="EMBL" id="VDD26461.1"/>
    </source>
</evidence>
<feature type="non-terminal residue" evidence="2">
    <location>
        <position position="1"/>
    </location>
</feature>
<organism evidence="2">
    <name type="scientific">Brassica oleracea</name>
    <name type="common">Wild cabbage</name>
    <dbReference type="NCBI Taxonomy" id="3712"/>
    <lineage>
        <taxon>Eukaryota</taxon>
        <taxon>Viridiplantae</taxon>
        <taxon>Streptophyta</taxon>
        <taxon>Embryophyta</taxon>
        <taxon>Tracheophyta</taxon>
        <taxon>Spermatophyta</taxon>
        <taxon>Magnoliopsida</taxon>
        <taxon>eudicotyledons</taxon>
        <taxon>Gunneridae</taxon>
        <taxon>Pentapetalae</taxon>
        <taxon>rosids</taxon>
        <taxon>malvids</taxon>
        <taxon>Brassicales</taxon>
        <taxon>Brassicaceae</taxon>
        <taxon>Brassiceae</taxon>
        <taxon>Brassica</taxon>
    </lineage>
</organism>
<reference evidence="2" key="1">
    <citation type="submission" date="2018-11" db="EMBL/GenBank/DDBJ databases">
        <authorList>
            <consortium name="Genoscope - CEA"/>
            <person name="William W."/>
        </authorList>
    </citation>
    <scope>NUCLEOTIDE SEQUENCE</scope>
</reference>
<dbReference type="EMBL" id="LR031874">
    <property type="protein sequence ID" value="VDD26461.1"/>
    <property type="molecule type" value="Genomic_DNA"/>
</dbReference>
<gene>
    <name evidence="2" type="ORF">BOLC2T11595H</name>
</gene>
<feature type="region of interest" description="Disordered" evidence="1">
    <location>
        <begin position="1"/>
        <end position="20"/>
    </location>
</feature>
<dbReference type="AlphaFoldDB" id="A0A3P6DRU0"/>
<dbReference type="Gene3D" id="1.10.287.4070">
    <property type="match status" value="1"/>
</dbReference>
<name>A0A3P6DRU0_BRAOL</name>